<sequence>MIHIVICDDEKQMSDHIKTFVSDFFRKKNREISLRTFLSSEELLNYDGQIDILFLDIQMNGMDGMETARKLRADKFRGFLIFITVLKEMVFQSFEVQAYDYLVKPVEEKQFERTMERLLASMHSVGEDSLLVQKGYEGRIIRKDEIVFCEIIDRKIYLNLVSDEVLDYYERIENLETKLGGHFFRCHRSYLINLKHLKGYKNGTAYMDNGKEVPVSRLRSKEFSSVVLRYMKNI</sequence>
<dbReference type="SMART" id="SM00850">
    <property type="entry name" value="LytTR"/>
    <property type="match status" value="1"/>
</dbReference>
<reference evidence="6" key="1">
    <citation type="submission" date="2018-10" db="EMBL/GenBank/DDBJ databases">
        <title>Schaedlerella arabinophila gen. nov. sp. nov., isolated from the mouse intestinal tract and comparative analysis with the genome of the closely related altered Schaedler flora strain ASF502.</title>
        <authorList>
            <person name="Miyake S."/>
            <person name="Soh M."/>
            <person name="Seedorf H."/>
        </authorList>
    </citation>
    <scope>NUCLEOTIDE SEQUENCE [LARGE SCALE GENOMIC DNA]</scope>
    <source>
        <strain evidence="6">DSM 106076</strain>
    </source>
</reference>
<proteinExistence type="predicted"/>
<dbReference type="PANTHER" id="PTHR37299:SF1">
    <property type="entry name" value="STAGE 0 SPORULATION PROTEIN A HOMOLOG"/>
    <property type="match status" value="1"/>
</dbReference>
<comment type="function">
    <text evidence="2">May play the central regulatory role in sporulation. It may be an element of the effector pathway responsible for the activation of sporulation genes in response to nutritional stress. Spo0A may act in concert with spo0H (a sigma factor) to control the expression of some genes that are critical to the sporulation process.</text>
</comment>
<dbReference type="SUPFAM" id="SSF52172">
    <property type="entry name" value="CheY-like"/>
    <property type="match status" value="1"/>
</dbReference>
<evidence type="ECO:0000259" key="4">
    <source>
        <dbReference type="PROSITE" id="PS50110"/>
    </source>
</evidence>
<dbReference type="Pfam" id="PF00072">
    <property type="entry name" value="Response_reg"/>
    <property type="match status" value="1"/>
</dbReference>
<dbReference type="EMBL" id="RHJS01000002">
    <property type="protein sequence ID" value="RRK30214.1"/>
    <property type="molecule type" value="Genomic_DNA"/>
</dbReference>
<protein>
    <recommendedName>
        <fullName evidence="1">Stage 0 sporulation protein A homolog</fullName>
    </recommendedName>
</protein>
<dbReference type="Gene3D" id="3.40.50.2300">
    <property type="match status" value="1"/>
</dbReference>
<dbReference type="PROSITE" id="PS50930">
    <property type="entry name" value="HTH_LYTTR"/>
    <property type="match status" value="1"/>
</dbReference>
<evidence type="ECO:0000313" key="7">
    <source>
        <dbReference type="Proteomes" id="UP000274920"/>
    </source>
</evidence>
<dbReference type="Pfam" id="PF04397">
    <property type="entry name" value="LytTR"/>
    <property type="match status" value="1"/>
</dbReference>
<dbReference type="Gene3D" id="2.40.50.1020">
    <property type="entry name" value="LytTr DNA-binding domain"/>
    <property type="match status" value="1"/>
</dbReference>
<feature type="domain" description="Response regulatory" evidence="4">
    <location>
        <begin position="3"/>
        <end position="119"/>
    </location>
</feature>
<accession>A0A3R8KX44</accession>
<keyword evidence="6" id="KW-0238">DNA-binding</keyword>
<dbReference type="InterPro" id="IPR011006">
    <property type="entry name" value="CheY-like_superfamily"/>
</dbReference>
<feature type="domain" description="HTH LytTR-type" evidence="5">
    <location>
        <begin position="130"/>
        <end position="229"/>
    </location>
</feature>
<dbReference type="GO" id="GO:0003677">
    <property type="term" value="F:DNA binding"/>
    <property type="evidence" value="ECO:0007669"/>
    <property type="project" value="UniProtKB-KW"/>
</dbReference>
<evidence type="ECO:0000256" key="3">
    <source>
        <dbReference type="PROSITE-ProRule" id="PRU00169"/>
    </source>
</evidence>
<evidence type="ECO:0000259" key="5">
    <source>
        <dbReference type="PROSITE" id="PS50930"/>
    </source>
</evidence>
<dbReference type="InterPro" id="IPR046947">
    <property type="entry name" value="LytR-like"/>
</dbReference>
<gene>
    <name evidence="6" type="ORF">EBB54_01600</name>
</gene>
<evidence type="ECO:0000313" key="6">
    <source>
        <dbReference type="EMBL" id="RRK30214.1"/>
    </source>
</evidence>
<comment type="caution">
    <text evidence="6">The sequence shown here is derived from an EMBL/GenBank/DDBJ whole genome shotgun (WGS) entry which is preliminary data.</text>
</comment>
<name>A0A3R8KX44_9FIRM</name>
<dbReference type="SMART" id="SM00448">
    <property type="entry name" value="REC"/>
    <property type="match status" value="1"/>
</dbReference>
<keyword evidence="3" id="KW-0597">Phosphoprotein</keyword>
<dbReference type="PANTHER" id="PTHR37299">
    <property type="entry name" value="TRANSCRIPTIONAL REGULATOR-RELATED"/>
    <property type="match status" value="1"/>
</dbReference>
<dbReference type="Proteomes" id="UP000274920">
    <property type="component" value="Unassembled WGS sequence"/>
</dbReference>
<organism evidence="6 7">
    <name type="scientific">Schaedlerella arabinosiphila</name>
    <dbReference type="NCBI Taxonomy" id="2044587"/>
    <lineage>
        <taxon>Bacteria</taxon>
        <taxon>Bacillati</taxon>
        <taxon>Bacillota</taxon>
        <taxon>Clostridia</taxon>
        <taxon>Lachnospirales</taxon>
        <taxon>Lachnospiraceae</taxon>
        <taxon>Schaedlerella</taxon>
    </lineage>
</organism>
<dbReference type="AlphaFoldDB" id="A0A3R8KX44"/>
<dbReference type="RefSeq" id="WP_125126064.1">
    <property type="nucleotide sequence ID" value="NZ_RHJS01000002.1"/>
</dbReference>
<feature type="modified residue" description="4-aspartylphosphate" evidence="3">
    <location>
        <position position="56"/>
    </location>
</feature>
<dbReference type="InterPro" id="IPR007492">
    <property type="entry name" value="LytTR_DNA-bd_dom"/>
</dbReference>
<keyword evidence="7" id="KW-1185">Reference proteome</keyword>
<dbReference type="PROSITE" id="PS50110">
    <property type="entry name" value="RESPONSE_REGULATORY"/>
    <property type="match status" value="1"/>
</dbReference>
<dbReference type="GO" id="GO:0000156">
    <property type="term" value="F:phosphorelay response regulator activity"/>
    <property type="evidence" value="ECO:0007669"/>
    <property type="project" value="InterPro"/>
</dbReference>
<evidence type="ECO:0000256" key="2">
    <source>
        <dbReference type="ARBA" id="ARBA00024867"/>
    </source>
</evidence>
<evidence type="ECO:0000256" key="1">
    <source>
        <dbReference type="ARBA" id="ARBA00018672"/>
    </source>
</evidence>
<dbReference type="InterPro" id="IPR001789">
    <property type="entry name" value="Sig_transdc_resp-reg_receiver"/>
</dbReference>